<dbReference type="PANTHER" id="PTHR30572">
    <property type="entry name" value="MEMBRANE COMPONENT OF TRANSPORTER-RELATED"/>
    <property type="match status" value="1"/>
</dbReference>
<feature type="transmembrane region" description="Helical" evidence="6">
    <location>
        <begin position="775"/>
        <end position="800"/>
    </location>
</feature>
<feature type="transmembrane region" description="Helical" evidence="6">
    <location>
        <begin position="352"/>
        <end position="370"/>
    </location>
</feature>
<dbReference type="PROSITE" id="PS51257">
    <property type="entry name" value="PROKAR_LIPOPROTEIN"/>
    <property type="match status" value="1"/>
</dbReference>
<feature type="transmembrane region" description="Helical" evidence="6">
    <location>
        <begin position="435"/>
        <end position="459"/>
    </location>
</feature>
<evidence type="ECO:0000256" key="4">
    <source>
        <dbReference type="ARBA" id="ARBA00022989"/>
    </source>
</evidence>
<dbReference type="PROSITE" id="PS50112">
    <property type="entry name" value="PAS"/>
    <property type="match status" value="1"/>
</dbReference>
<accession>A0A1H8IK79</accession>
<evidence type="ECO:0000256" key="6">
    <source>
        <dbReference type="SAM" id="Phobius"/>
    </source>
</evidence>
<dbReference type="EMBL" id="FOBB01000012">
    <property type="protein sequence ID" value="SEN69093.1"/>
    <property type="molecule type" value="Genomic_DNA"/>
</dbReference>
<dbReference type="InterPro" id="IPR025857">
    <property type="entry name" value="MacB_PCD"/>
</dbReference>
<reference evidence="8 9" key="1">
    <citation type="submission" date="2016-10" db="EMBL/GenBank/DDBJ databases">
        <authorList>
            <person name="de Groot N.N."/>
        </authorList>
    </citation>
    <scope>NUCLEOTIDE SEQUENCE [LARGE SCALE GENOMIC DNA]</scope>
    <source>
        <strain evidence="8 9">DSM 21039</strain>
    </source>
</reference>
<feature type="transmembrane region" description="Helical" evidence="6">
    <location>
        <begin position="21"/>
        <end position="41"/>
    </location>
</feature>
<dbReference type="GO" id="GO:0022857">
    <property type="term" value="F:transmembrane transporter activity"/>
    <property type="evidence" value="ECO:0007669"/>
    <property type="project" value="TreeGrafter"/>
</dbReference>
<feature type="domain" description="PAS" evidence="7">
    <location>
        <begin position="564"/>
        <end position="599"/>
    </location>
</feature>
<dbReference type="Pfam" id="PF12704">
    <property type="entry name" value="MacB_PCD"/>
    <property type="match status" value="2"/>
</dbReference>
<keyword evidence="9" id="KW-1185">Reference proteome</keyword>
<keyword evidence="2" id="KW-1003">Cell membrane</keyword>
<evidence type="ECO:0000256" key="1">
    <source>
        <dbReference type="ARBA" id="ARBA00004651"/>
    </source>
</evidence>
<keyword evidence="3 6" id="KW-0812">Transmembrane</keyword>
<evidence type="ECO:0000256" key="5">
    <source>
        <dbReference type="ARBA" id="ARBA00023136"/>
    </source>
</evidence>
<dbReference type="AlphaFoldDB" id="A0A1H8IK79"/>
<dbReference type="STRING" id="573321.SAMN04488505_1122"/>
<keyword evidence="5 6" id="KW-0472">Membrane</keyword>
<feature type="transmembrane region" description="Helical" evidence="6">
    <location>
        <begin position="691"/>
        <end position="715"/>
    </location>
</feature>
<sequence length="814" mass="91320">MFKNYLKTAWRNMWRNKVFSIINVAGLAIGLACCMFILLYVQDQFSYDRQHRRPQDLYRLGTISIGREGAIPNAVSAAPIAAALQLEFPEVEQAARLFVPYNEDKSLLQYYEGGALVKSFYQSHGYMADAPFFRIFNYHFTEGDPYNALQEPNTVVISNEMALKLFGTGPALNKIIRINNSNGQIDYRITGVFTPTGKSHIDGTFFMSLQSGGMGEFARTTTDFAVNNIFYTYLRLKPGARAEVLESKFPAFIEKYERKWLKAAGFDKKHFLQPVTAIHLHSHLDAEFARNGSITYVYMLILIAVFILVIACINFMNLSTARSSKRAVEVGIRKAIGAGNGSLVQQFIGESVLASVIALVLAVILLAALLPLFNDISGSAITLNVLANPLYITAFVILTLVAGLLAGSYPAFYLSAFRPVQVLKGRLKNSFAAVFVRKGLVVFQFAIAICLILASIIILQQMRYMQHQQLGFQQSQQVVIPLRTAHAKKMYEVFKTEVKKSSFVAEASGCDTYPGTSVLSDKSFYTEGKSSKEGVSIRSNWVDYDYAATLRIPLLAGRFFSNGFAADTAGFNKIVLNEKAVRELGYQPAEAIGKRIFFDWQDRKYTYEIIGVTKNFHFEGLQEPIKSYSFEMQQGQYNYLMVHLNTKQLQSALQSLAATWKTLNSEEPFEYYFLDRQFQHNYEMERRTGTIITIFTIMAVFISCLGLYGLALFTAEQKVKEIGIRKVLGASVSQVVTLLSREFLQLVIIAALIAAPIAGWGMQQWLQHFAYRISIQWWVFAIAALLALLIAFFTISFQAVKAAVANPVKSLKTE</sequence>
<dbReference type="InterPro" id="IPR050250">
    <property type="entry name" value="Macrolide_Exporter_MacB"/>
</dbReference>
<proteinExistence type="predicted"/>
<dbReference type="Pfam" id="PF02687">
    <property type="entry name" value="FtsX"/>
    <property type="match status" value="2"/>
</dbReference>
<comment type="subcellular location">
    <subcellularLocation>
        <location evidence="1">Cell membrane</location>
        <topology evidence="1">Multi-pass membrane protein</topology>
    </subcellularLocation>
</comment>
<gene>
    <name evidence="8" type="ORF">SAMN04488505_1122</name>
</gene>
<dbReference type="GO" id="GO:0005886">
    <property type="term" value="C:plasma membrane"/>
    <property type="evidence" value="ECO:0007669"/>
    <property type="project" value="UniProtKB-SubCell"/>
</dbReference>
<feature type="transmembrane region" description="Helical" evidence="6">
    <location>
        <begin position="296"/>
        <end position="316"/>
    </location>
</feature>
<evidence type="ECO:0000256" key="3">
    <source>
        <dbReference type="ARBA" id="ARBA00022692"/>
    </source>
</evidence>
<evidence type="ECO:0000313" key="8">
    <source>
        <dbReference type="EMBL" id="SEN69093.1"/>
    </source>
</evidence>
<protein>
    <submittedName>
        <fullName evidence="8">Putative ABC transport system permease protein</fullName>
    </submittedName>
</protein>
<dbReference type="InterPro" id="IPR000014">
    <property type="entry name" value="PAS"/>
</dbReference>
<dbReference type="InterPro" id="IPR003838">
    <property type="entry name" value="ABC3_permease_C"/>
</dbReference>
<dbReference type="Proteomes" id="UP000198984">
    <property type="component" value="Unassembled WGS sequence"/>
</dbReference>
<dbReference type="RefSeq" id="WP_089920538.1">
    <property type="nucleotide sequence ID" value="NZ_FOBB01000012.1"/>
</dbReference>
<name>A0A1H8IK79_9BACT</name>
<feature type="transmembrane region" description="Helical" evidence="6">
    <location>
        <begin position="390"/>
        <end position="414"/>
    </location>
</feature>
<keyword evidence="4 6" id="KW-1133">Transmembrane helix</keyword>
<organism evidence="8 9">
    <name type="scientific">Chitinophaga rupis</name>
    <dbReference type="NCBI Taxonomy" id="573321"/>
    <lineage>
        <taxon>Bacteria</taxon>
        <taxon>Pseudomonadati</taxon>
        <taxon>Bacteroidota</taxon>
        <taxon>Chitinophagia</taxon>
        <taxon>Chitinophagales</taxon>
        <taxon>Chitinophagaceae</taxon>
        <taxon>Chitinophaga</taxon>
    </lineage>
</organism>
<evidence type="ECO:0000313" key="9">
    <source>
        <dbReference type="Proteomes" id="UP000198984"/>
    </source>
</evidence>
<feature type="transmembrane region" description="Helical" evidence="6">
    <location>
        <begin position="743"/>
        <end position="763"/>
    </location>
</feature>
<dbReference type="OrthoDB" id="5933722at2"/>
<dbReference type="PANTHER" id="PTHR30572:SF18">
    <property type="entry name" value="ABC-TYPE MACROLIDE FAMILY EXPORT SYSTEM PERMEASE COMPONENT 2"/>
    <property type="match status" value="1"/>
</dbReference>
<evidence type="ECO:0000256" key="2">
    <source>
        <dbReference type="ARBA" id="ARBA00022475"/>
    </source>
</evidence>
<evidence type="ECO:0000259" key="7">
    <source>
        <dbReference type="PROSITE" id="PS50112"/>
    </source>
</evidence>